<keyword evidence="3" id="KW-1185">Reference proteome</keyword>
<dbReference type="Proteomes" id="UP001592528">
    <property type="component" value="Unassembled WGS sequence"/>
</dbReference>
<dbReference type="InterPro" id="IPR028037">
    <property type="entry name" value="Antitoxin_Rv0909/MT0933"/>
</dbReference>
<name>A0ABV6UHF7_9ACTN</name>
<dbReference type="Pfam" id="PF14013">
    <property type="entry name" value="MT0933_antitox"/>
    <property type="match status" value="1"/>
</dbReference>
<proteinExistence type="predicted"/>
<reference evidence="2 3" key="1">
    <citation type="submission" date="2024-09" db="EMBL/GenBank/DDBJ databases">
        <authorList>
            <person name="Lee S.D."/>
        </authorList>
    </citation>
    <scope>NUCLEOTIDE SEQUENCE [LARGE SCALE GENOMIC DNA]</scope>
    <source>
        <strain evidence="2 3">N1-5</strain>
    </source>
</reference>
<evidence type="ECO:0000256" key="1">
    <source>
        <dbReference type="SAM" id="MobiDB-lite"/>
    </source>
</evidence>
<feature type="compositionally biased region" description="Basic and acidic residues" evidence="1">
    <location>
        <begin position="1"/>
        <end position="15"/>
    </location>
</feature>
<organism evidence="2 3">
    <name type="scientific">Streptacidiphilus cavernicola</name>
    <dbReference type="NCBI Taxonomy" id="3342716"/>
    <lineage>
        <taxon>Bacteria</taxon>
        <taxon>Bacillati</taxon>
        <taxon>Actinomycetota</taxon>
        <taxon>Actinomycetes</taxon>
        <taxon>Kitasatosporales</taxon>
        <taxon>Streptomycetaceae</taxon>
        <taxon>Streptacidiphilus</taxon>
    </lineage>
</organism>
<sequence>MSVLDKIKGALKGHEAQANQAVDKAGDMIDQKTGNKFQSQVDMVQDQAKKQIGETPPTDGS</sequence>
<dbReference type="EMBL" id="JBHEZZ010000003">
    <property type="protein sequence ID" value="MFC1400879.1"/>
    <property type="molecule type" value="Genomic_DNA"/>
</dbReference>
<accession>A0ABV6UHF7</accession>
<evidence type="ECO:0000313" key="3">
    <source>
        <dbReference type="Proteomes" id="UP001592528"/>
    </source>
</evidence>
<evidence type="ECO:0000313" key="2">
    <source>
        <dbReference type="EMBL" id="MFC1400879.1"/>
    </source>
</evidence>
<dbReference type="RefSeq" id="WP_030257769.1">
    <property type="nucleotide sequence ID" value="NZ_JBHEZZ010000003.1"/>
</dbReference>
<comment type="caution">
    <text evidence="2">The sequence shown here is derived from an EMBL/GenBank/DDBJ whole genome shotgun (WGS) entry which is preliminary data.</text>
</comment>
<feature type="region of interest" description="Disordered" evidence="1">
    <location>
        <begin position="1"/>
        <end position="26"/>
    </location>
</feature>
<gene>
    <name evidence="2" type="ORF">ACEZDJ_06240</name>
</gene>
<protein>
    <submittedName>
        <fullName evidence="2">Antitoxin</fullName>
    </submittedName>
</protein>